<protein>
    <submittedName>
        <fullName evidence="4">Glycoside hydrolase family 16 protein</fullName>
    </submittedName>
</protein>
<reference evidence="4 5" key="1">
    <citation type="submission" date="2020-09" db="EMBL/GenBank/DDBJ databases">
        <title>Investigation of environmental microbes.</title>
        <authorList>
            <person name="Ou Y."/>
            <person name="Kang Q."/>
        </authorList>
    </citation>
    <scope>NUCLEOTIDE SEQUENCE [LARGE SCALE GENOMIC DNA]</scope>
    <source>
        <strain evidence="4 5">KJZ-14</strain>
    </source>
</reference>
<feature type="signal peptide" evidence="2">
    <location>
        <begin position="1"/>
        <end position="34"/>
    </location>
</feature>
<proteinExistence type="inferred from homology"/>
<feature type="domain" description="GH16" evidence="3">
    <location>
        <begin position="236"/>
        <end position="495"/>
    </location>
</feature>
<dbReference type="PROSITE" id="PS51318">
    <property type="entry name" value="TAT"/>
    <property type="match status" value="1"/>
</dbReference>
<accession>A0A7H2BDS3</accession>
<keyword evidence="4" id="KW-0378">Hydrolase</keyword>
<evidence type="ECO:0000259" key="3">
    <source>
        <dbReference type="PROSITE" id="PS51762"/>
    </source>
</evidence>
<dbReference type="PROSITE" id="PS51762">
    <property type="entry name" value="GH16_2"/>
    <property type="match status" value="1"/>
</dbReference>
<dbReference type="Pfam" id="PF00722">
    <property type="entry name" value="Glyco_hydro_16"/>
    <property type="match status" value="1"/>
</dbReference>
<dbReference type="PANTHER" id="PTHR10963">
    <property type="entry name" value="GLYCOSYL HYDROLASE-RELATED"/>
    <property type="match status" value="1"/>
</dbReference>
<keyword evidence="5" id="KW-1185">Reference proteome</keyword>
<name>A0A7H2BDS3_9MICC</name>
<dbReference type="PANTHER" id="PTHR10963:SF55">
    <property type="entry name" value="GLYCOSIDE HYDROLASE FAMILY 16 PROTEIN"/>
    <property type="match status" value="1"/>
</dbReference>
<dbReference type="Gene3D" id="2.60.120.200">
    <property type="match status" value="1"/>
</dbReference>
<evidence type="ECO:0000313" key="4">
    <source>
        <dbReference type="EMBL" id="QNV37819.1"/>
    </source>
</evidence>
<organism evidence="4 5">
    <name type="scientific">Rothia terrae</name>
    <dbReference type="NCBI Taxonomy" id="396015"/>
    <lineage>
        <taxon>Bacteria</taxon>
        <taxon>Bacillati</taxon>
        <taxon>Actinomycetota</taxon>
        <taxon>Actinomycetes</taxon>
        <taxon>Micrococcales</taxon>
        <taxon>Micrococcaceae</taxon>
        <taxon>Rothia</taxon>
    </lineage>
</organism>
<dbReference type="InterPro" id="IPR013320">
    <property type="entry name" value="ConA-like_dom_sf"/>
</dbReference>
<dbReference type="GO" id="GO:0004553">
    <property type="term" value="F:hydrolase activity, hydrolyzing O-glycosyl compounds"/>
    <property type="evidence" value="ECO:0007669"/>
    <property type="project" value="InterPro"/>
</dbReference>
<evidence type="ECO:0000313" key="5">
    <source>
        <dbReference type="Proteomes" id="UP000516404"/>
    </source>
</evidence>
<keyword evidence="2" id="KW-0732">Signal</keyword>
<dbReference type="InterPro" id="IPR050546">
    <property type="entry name" value="Glycosyl_Hydrlase_16"/>
</dbReference>
<evidence type="ECO:0000256" key="2">
    <source>
        <dbReference type="SAM" id="SignalP"/>
    </source>
</evidence>
<gene>
    <name evidence="4" type="ORF">IDM49_00440</name>
</gene>
<dbReference type="Proteomes" id="UP000516404">
    <property type="component" value="Chromosome"/>
</dbReference>
<dbReference type="GeneID" id="96622690"/>
<dbReference type="RefSeq" id="WP_190724632.1">
    <property type="nucleotide sequence ID" value="NZ_CP061539.1"/>
</dbReference>
<dbReference type="GO" id="GO:0005975">
    <property type="term" value="P:carbohydrate metabolic process"/>
    <property type="evidence" value="ECO:0007669"/>
    <property type="project" value="InterPro"/>
</dbReference>
<dbReference type="AlphaFoldDB" id="A0A7H2BDS3"/>
<evidence type="ECO:0000256" key="1">
    <source>
        <dbReference type="ARBA" id="ARBA00006865"/>
    </source>
</evidence>
<feature type="chain" id="PRO_5028827332" evidence="2">
    <location>
        <begin position="35"/>
        <end position="502"/>
    </location>
</feature>
<dbReference type="EMBL" id="CP061539">
    <property type="protein sequence ID" value="QNV37819.1"/>
    <property type="molecule type" value="Genomic_DNA"/>
</dbReference>
<sequence>MENYIIMRSFSRRTVLTSSIAGLATFALTPVAQAAPVALNNETLPGGNLRFTPLNEVKYVNPYAQAFTATPATGARFIPAPEKSPSDALVSAQFTTVAPARGSVVPRVILRRTADGKNFYAASLTVRAYQKYTLAIERIMNGKTEVIKKQDLTIPRPLVNENITFDLAISARLRHIEAQFVLTGREAMRISIDDTAVPLSATPAGTGTGFSGYVSKDAPAATPLDANNATAGAWGQFRGALTQPANSQWGKMIFEDDFDAPAINGAKWRVRNNDYVGFDQGVILSDAVTVEDSVAKIWLKKLPTGQERVYNDGKVRNWATGYIDTIGKFSAENFRLEYRAKQPVSRPAHIGAWGGVWMRPDDTNLLGEIDISESYGYTSGKQKTDPSNRSEGTVHYGQEQGNKAKQNKMIPVLGQVLADEFHTWAVEKTPAGIRFFFDDIEYLFVSSSDPRYQSSLPGGAKFNIRLSMQAGNEYWVACHPALQIAQSRLTTCASGNTRAKNL</sequence>
<dbReference type="InterPro" id="IPR000757">
    <property type="entry name" value="Beta-glucanase-like"/>
</dbReference>
<dbReference type="SUPFAM" id="SSF49899">
    <property type="entry name" value="Concanavalin A-like lectins/glucanases"/>
    <property type="match status" value="1"/>
</dbReference>
<dbReference type="InterPro" id="IPR006311">
    <property type="entry name" value="TAT_signal"/>
</dbReference>
<comment type="similarity">
    <text evidence="1">Belongs to the glycosyl hydrolase 16 family.</text>
</comment>
<dbReference type="CDD" id="cd08023">
    <property type="entry name" value="GH16_laminarinase_like"/>
    <property type="match status" value="1"/>
</dbReference>
<dbReference type="KEGG" id="rter:IDM49_00440"/>